<sequence>MSLGKLNKKLILLGRNFCSKSDPYFIHNERNNCGVLQLYRPKALNAINRDTFNNLYVLLNELQNRNNLVIFKGNDKIFSSGGDIKELVQFTSIDQAKEYYQHPLNLFRLVHNFKVPFIPLMNGVCFGAASNLTVAAKKYRVATEKTDFAMPEAKIGYVTDNGSSYFLSRVPRNIGYYIALASPRIKGYDMNKIGLADYYIESERLSELEDELVKSKNTDDIERTLKKFSSEPPKHTEMDTLIKEIDKCFDGDTVEEIVDNLNLDGSEWAMNIVRSMNKNSPTSLKVCHKELTLGKSMSLDDCLKMEYRLAIHHFTGKGDFNEGVRALLIDRDNKPQWEFKALHEVTDEYVNEFFKPLDDQKELAFKD</sequence>
<dbReference type="OrthoDB" id="16820at2759"/>
<dbReference type="Pfam" id="PF16113">
    <property type="entry name" value="ECH_2"/>
    <property type="match status" value="1"/>
</dbReference>
<keyword evidence="5" id="KW-0378">Hydrolase</keyword>
<proteinExistence type="inferred from homology"/>
<dbReference type="EMBL" id="OU895879">
    <property type="protein sequence ID" value="CAG9808640.1"/>
    <property type="molecule type" value="Genomic_DNA"/>
</dbReference>
<keyword evidence="10" id="KW-1185">Reference proteome</keyword>
<dbReference type="PANTHER" id="PTHR43176">
    <property type="entry name" value="3-HYDROXYISOBUTYRYL-COA HYDROLASE-RELATED"/>
    <property type="match status" value="1"/>
</dbReference>
<dbReference type="InterPro" id="IPR029045">
    <property type="entry name" value="ClpP/crotonase-like_dom_sf"/>
</dbReference>
<evidence type="ECO:0000256" key="7">
    <source>
        <dbReference type="ARBA" id="ARBA00031181"/>
    </source>
</evidence>
<evidence type="ECO:0000256" key="2">
    <source>
        <dbReference type="ARBA" id="ARBA00005254"/>
    </source>
</evidence>
<dbReference type="NCBIfam" id="NF004127">
    <property type="entry name" value="PRK05617.1"/>
    <property type="match status" value="1"/>
</dbReference>
<evidence type="ECO:0000256" key="4">
    <source>
        <dbReference type="ARBA" id="ARBA00016714"/>
    </source>
</evidence>
<evidence type="ECO:0000256" key="5">
    <source>
        <dbReference type="ARBA" id="ARBA00022801"/>
    </source>
</evidence>
<evidence type="ECO:0000256" key="3">
    <source>
        <dbReference type="ARBA" id="ARBA00011915"/>
    </source>
</evidence>
<comment type="function">
    <text evidence="6">Hydrolyzes 3-hydroxyisobutyryl-CoA (HIBYL-CoA), a saline catabolite. Has high activity toward isobutyryl-CoA. Could be an isobutyryl-CoA dehydrogenase that functions in valine catabolism. Also hydrolyzes 3-hydroxypropanoyl-CoA.</text>
</comment>
<dbReference type="SUPFAM" id="SSF52096">
    <property type="entry name" value="ClpP/crotonase"/>
    <property type="match status" value="1"/>
</dbReference>
<evidence type="ECO:0000313" key="10">
    <source>
        <dbReference type="Proteomes" id="UP001153620"/>
    </source>
</evidence>
<comment type="similarity">
    <text evidence="2">Belongs to the enoyl-CoA hydratase/isomerase family.</text>
</comment>
<accession>A0A9N9WWT7</accession>
<evidence type="ECO:0000259" key="8">
    <source>
        <dbReference type="Pfam" id="PF16113"/>
    </source>
</evidence>
<feature type="domain" description="Enoyl-CoA hydratase/isomerase" evidence="8">
    <location>
        <begin position="33"/>
        <end position="354"/>
    </location>
</feature>
<dbReference type="GO" id="GO:0006574">
    <property type="term" value="P:L-valine catabolic process"/>
    <property type="evidence" value="ECO:0007669"/>
    <property type="project" value="TreeGrafter"/>
</dbReference>
<dbReference type="EC" id="3.1.2.4" evidence="3"/>
<dbReference type="GO" id="GO:0003860">
    <property type="term" value="F:3-hydroxyisobutyryl-CoA hydrolase activity"/>
    <property type="evidence" value="ECO:0007669"/>
    <property type="project" value="UniProtKB-EC"/>
</dbReference>
<name>A0A9N9WWT7_9DIPT</name>
<dbReference type="InterPro" id="IPR032259">
    <property type="entry name" value="HIBYL-CoA-H"/>
</dbReference>
<dbReference type="Proteomes" id="UP001153620">
    <property type="component" value="Chromosome 3"/>
</dbReference>
<reference evidence="9" key="2">
    <citation type="submission" date="2022-10" db="EMBL/GenBank/DDBJ databases">
        <authorList>
            <consortium name="ENA_rothamsted_submissions"/>
            <consortium name="culmorum"/>
            <person name="King R."/>
        </authorList>
    </citation>
    <scope>NUCLEOTIDE SEQUENCE</scope>
</reference>
<evidence type="ECO:0000256" key="1">
    <source>
        <dbReference type="ARBA" id="ARBA00001709"/>
    </source>
</evidence>
<dbReference type="AlphaFoldDB" id="A0A9N9WWT7"/>
<dbReference type="CDD" id="cd06558">
    <property type="entry name" value="crotonase-like"/>
    <property type="match status" value="1"/>
</dbReference>
<reference evidence="9" key="1">
    <citation type="submission" date="2022-01" db="EMBL/GenBank/DDBJ databases">
        <authorList>
            <person name="King R."/>
        </authorList>
    </citation>
    <scope>NUCLEOTIDE SEQUENCE</scope>
</reference>
<dbReference type="Gene3D" id="3.90.226.10">
    <property type="entry name" value="2-enoyl-CoA Hydratase, Chain A, domain 1"/>
    <property type="match status" value="1"/>
</dbReference>
<organism evidence="9 10">
    <name type="scientific">Chironomus riparius</name>
    <dbReference type="NCBI Taxonomy" id="315576"/>
    <lineage>
        <taxon>Eukaryota</taxon>
        <taxon>Metazoa</taxon>
        <taxon>Ecdysozoa</taxon>
        <taxon>Arthropoda</taxon>
        <taxon>Hexapoda</taxon>
        <taxon>Insecta</taxon>
        <taxon>Pterygota</taxon>
        <taxon>Neoptera</taxon>
        <taxon>Endopterygota</taxon>
        <taxon>Diptera</taxon>
        <taxon>Nematocera</taxon>
        <taxon>Chironomoidea</taxon>
        <taxon>Chironomidae</taxon>
        <taxon>Chironominae</taxon>
        <taxon>Chironomus</taxon>
    </lineage>
</organism>
<comment type="catalytic activity">
    <reaction evidence="1">
        <text>3-hydroxy-2-methylpropanoyl-CoA + H2O = 3-hydroxy-2-methylpropanoate + CoA + H(+)</text>
        <dbReference type="Rhea" id="RHEA:20888"/>
        <dbReference type="ChEBI" id="CHEBI:11805"/>
        <dbReference type="ChEBI" id="CHEBI:15377"/>
        <dbReference type="ChEBI" id="CHEBI:15378"/>
        <dbReference type="ChEBI" id="CHEBI:57287"/>
        <dbReference type="ChEBI" id="CHEBI:57340"/>
        <dbReference type="EC" id="3.1.2.4"/>
    </reaction>
</comment>
<evidence type="ECO:0000313" key="9">
    <source>
        <dbReference type="EMBL" id="CAG9808640.1"/>
    </source>
</evidence>
<protein>
    <recommendedName>
        <fullName evidence="4">3-hydroxyisobutyryl-CoA hydrolase, mitochondrial</fullName>
        <ecNumber evidence="3">3.1.2.4</ecNumber>
    </recommendedName>
    <alternativeName>
        <fullName evidence="7">3-hydroxyisobutyryl-coenzyme A hydrolase</fullName>
    </alternativeName>
</protein>
<dbReference type="PANTHER" id="PTHR43176:SF3">
    <property type="entry name" value="3-HYDROXYISOBUTYRYL-COA HYDROLASE, MITOCHONDRIAL"/>
    <property type="match status" value="1"/>
</dbReference>
<dbReference type="InterPro" id="IPR045004">
    <property type="entry name" value="ECH_dom"/>
</dbReference>
<evidence type="ECO:0000256" key="6">
    <source>
        <dbReference type="ARBA" id="ARBA00024871"/>
    </source>
</evidence>
<gene>
    <name evidence="9" type="ORF">CHIRRI_LOCUS11478</name>
</gene>